<feature type="transmembrane region" description="Helical" evidence="2">
    <location>
        <begin position="206"/>
        <end position="226"/>
    </location>
</feature>
<feature type="chain" id="PRO_5015140734" evidence="3">
    <location>
        <begin position="26"/>
        <end position="359"/>
    </location>
</feature>
<evidence type="ECO:0000313" key="5">
    <source>
        <dbReference type="EMBL" id="PSL08548.1"/>
    </source>
</evidence>
<dbReference type="Pfam" id="PF21946">
    <property type="entry name" value="LppM"/>
    <property type="match status" value="1"/>
</dbReference>
<dbReference type="AlphaFoldDB" id="A0A2P8EGE3"/>
<feature type="compositionally biased region" description="Low complexity" evidence="1">
    <location>
        <begin position="326"/>
        <end position="352"/>
    </location>
</feature>
<accession>A0A2P8EGE3</accession>
<feature type="region of interest" description="Disordered" evidence="1">
    <location>
        <begin position="233"/>
        <end position="359"/>
    </location>
</feature>
<reference evidence="5 6" key="1">
    <citation type="submission" date="2018-03" db="EMBL/GenBank/DDBJ databases">
        <title>Genomic Encyclopedia of Archaeal and Bacterial Type Strains, Phase II (KMG-II): from individual species to whole genera.</title>
        <authorList>
            <person name="Goeker M."/>
        </authorList>
    </citation>
    <scope>NUCLEOTIDE SEQUENCE [LARGE SCALE GENOMIC DNA]</scope>
    <source>
        <strain evidence="5 6">DSM 45211</strain>
    </source>
</reference>
<evidence type="ECO:0000313" key="6">
    <source>
        <dbReference type="Proteomes" id="UP000243528"/>
    </source>
</evidence>
<dbReference type="RefSeq" id="WP_165358416.1">
    <property type="nucleotide sequence ID" value="NZ_ML142897.1"/>
</dbReference>
<evidence type="ECO:0000259" key="4">
    <source>
        <dbReference type="Pfam" id="PF21946"/>
    </source>
</evidence>
<evidence type="ECO:0000256" key="2">
    <source>
        <dbReference type="SAM" id="Phobius"/>
    </source>
</evidence>
<organism evidence="5 6">
    <name type="scientific">Haloactinopolyspora alba</name>
    <dbReference type="NCBI Taxonomy" id="648780"/>
    <lineage>
        <taxon>Bacteria</taxon>
        <taxon>Bacillati</taxon>
        <taxon>Actinomycetota</taxon>
        <taxon>Actinomycetes</taxon>
        <taxon>Jiangellales</taxon>
        <taxon>Jiangellaceae</taxon>
        <taxon>Haloactinopolyspora</taxon>
    </lineage>
</organism>
<keyword evidence="2" id="KW-0812">Transmembrane</keyword>
<feature type="domain" description="LppM" evidence="4">
    <location>
        <begin position="24"/>
        <end position="197"/>
    </location>
</feature>
<dbReference type="Proteomes" id="UP000243528">
    <property type="component" value="Unassembled WGS sequence"/>
</dbReference>
<evidence type="ECO:0000256" key="1">
    <source>
        <dbReference type="SAM" id="MobiDB-lite"/>
    </source>
</evidence>
<feature type="compositionally biased region" description="Low complexity" evidence="1">
    <location>
        <begin position="268"/>
        <end position="285"/>
    </location>
</feature>
<gene>
    <name evidence="5" type="ORF">CLV30_101523</name>
</gene>
<feature type="signal peptide" evidence="3">
    <location>
        <begin position="1"/>
        <end position="25"/>
    </location>
</feature>
<proteinExistence type="predicted"/>
<keyword evidence="3" id="KW-0732">Signal</keyword>
<dbReference type="EMBL" id="PYGE01000001">
    <property type="protein sequence ID" value="PSL08548.1"/>
    <property type="molecule type" value="Genomic_DNA"/>
</dbReference>
<comment type="caution">
    <text evidence="5">The sequence shown here is derived from an EMBL/GenBank/DDBJ whole genome shotgun (WGS) entry which is preliminary data.</text>
</comment>
<keyword evidence="2" id="KW-1133">Transmembrane helix</keyword>
<name>A0A2P8EGE3_9ACTN</name>
<evidence type="ECO:0000256" key="3">
    <source>
        <dbReference type="SAM" id="SignalP"/>
    </source>
</evidence>
<dbReference type="InterPro" id="IPR053807">
    <property type="entry name" value="LppM"/>
</dbReference>
<protein>
    <submittedName>
        <fullName evidence="5">Uncharacterized protein DUF3153</fullName>
    </submittedName>
</protein>
<dbReference type="PROSITE" id="PS51257">
    <property type="entry name" value="PROKAR_LIPOPROTEIN"/>
    <property type="match status" value="1"/>
</dbReference>
<sequence>MNRGKALRALGAGLLMVSLTGCVKAEMQLELNSDDTVDGSMVFALSKDMQDMAAAMGEDPDAMFDQMDTDLPEGTETEHYEDDEFSGKRYTFDGADLSEFAEESDGFSITHEGEEFVVSGAMDTSAMDPSQMQGMEGLEGQLGGDAADLQGMMESVDISLSITFPGEVIEHNGELDGNTVTWVPEPGETLEVSARAEDSGGGGMPVWLWIVIVLVVIVGLVALLYFMARNRGQSSPEGAGSVPPPPPAGMAASTGETQMGQAEASPVGDSAGAAQGSGAPQEPGASPEPGASQGADGAELPTERTEPTGDASPAGDAGPSGDVKPSGGAETTGGSDSSGSTGSDGGSSSSGSGASGGGI</sequence>
<keyword evidence="2" id="KW-0472">Membrane</keyword>
<keyword evidence="6" id="KW-1185">Reference proteome</keyword>